<dbReference type="Proteomes" id="UP000195521">
    <property type="component" value="Unassembled WGS sequence"/>
</dbReference>
<dbReference type="OrthoDB" id="5596422at2759"/>
<gene>
    <name evidence="2" type="ORF">PGO_145990</name>
</gene>
<dbReference type="EMBL" id="BDQF01000015">
    <property type="protein sequence ID" value="GAW83801.1"/>
    <property type="molecule type" value="Genomic_DNA"/>
</dbReference>
<comment type="caution">
    <text evidence="2">The sequence shown here is derived from an EMBL/GenBank/DDBJ whole genome shotgun (WGS) entry which is preliminary data.</text>
</comment>
<feature type="domain" description="UBC core" evidence="1">
    <location>
        <begin position="172"/>
        <end position="322"/>
    </location>
</feature>
<name>A0A1Y1JMW4_PLAGO</name>
<sequence length="379" mass="44075">MWYDNERVPEEEGVSKLLIGKTLAYFPKYAEDEDCHMLKKKEDEEELNLSYKEGKGNYERVKPKGDNDNGGIEENMDTIEKKMNSSGNTDNLDTIEDMENGNSGCYQINETIQDDIEIMEGVDSVIFNEKEYILVEQRLGRTIIPLNPELLSQSTLEQDIIDGYLSEIHKNVHKYSILTEYSFLVNEIPRGFYCLPQHDNLLIWDVFIILYSTVYKNGKFKVQIKLGENHPHSIPEVFFLSPVFHPLINPKTGKLNLGNILNQWTPSCHYMSLIFLYIKNIFYLQDEYTKDIIENDQAHFLLNSDKELFLHKVHECIEQSNYSIYQQVNNCMFNFDTHLASQEITDMLHKVKKDPLCHKKAEAFIHWLINDYSSGGGVS</sequence>
<dbReference type="Pfam" id="PF00179">
    <property type="entry name" value="UQ_con"/>
    <property type="match status" value="1"/>
</dbReference>
<dbReference type="PANTHER" id="PTHR24067">
    <property type="entry name" value="UBIQUITIN-CONJUGATING ENZYME E2"/>
    <property type="match status" value="1"/>
</dbReference>
<dbReference type="SUPFAM" id="SSF54495">
    <property type="entry name" value="UBC-like"/>
    <property type="match status" value="1"/>
</dbReference>
<protein>
    <submittedName>
        <fullName evidence="2">Ubiquitin-conjugating enzyme E2</fullName>
    </submittedName>
</protein>
<dbReference type="Gene3D" id="3.10.110.10">
    <property type="entry name" value="Ubiquitin Conjugating Enzyme"/>
    <property type="match status" value="1"/>
</dbReference>
<dbReference type="RefSeq" id="XP_028546390.1">
    <property type="nucleotide sequence ID" value="XM_028690589.1"/>
</dbReference>
<proteinExistence type="predicted"/>
<evidence type="ECO:0000313" key="3">
    <source>
        <dbReference type="Proteomes" id="UP000195521"/>
    </source>
</evidence>
<evidence type="ECO:0000259" key="1">
    <source>
        <dbReference type="PROSITE" id="PS50127"/>
    </source>
</evidence>
<dbReference type="AlphaFoldDB" id="A0A1Y1JMW4"/>
<dbReference type="CDD" id="cd23814">
    <property type="entry name" value="UEV_AKTIP"/>
    <property type="match status" value="1"/>
</dbReference>
<dbReference type="SMART" id="SM00212">
    <property type="entry name" value="UBCc"/>
    <property type="match status" value="1"/>
</dbReference>
<organism evidence="2 3">
    <name type="scientific">Plasmodium gonderi</name>
    <dbReference type="NCBI Taxonomy" id="77519"/>
    <lineage>
        <taxon>Eukaryota</taxon>
        <taxon>Sar</taxon>
        <taxon>Alveolata</taxon>
        <taxon>Apicomplexa</taxon>
        <taxon>Aconoidasida</taxon>
        <taxon>Haemosporida</taxon>
        <taxon>Plasmodiidae</taxon>
        <taxon>Plasmodium</taxon>
        <taxon>Plasmodium (Plasmodium)</taxon>
    </lineage>
</organism>
<keyword evidence="3" id="KW-1185">Reference proteome</keyword>
<reference evidence="3" key="1">
    <citation type="submission" date="2017-04" db="EMBL/GenBank/DDBJ databases">
        <title>Plasmodium gonderi genome.</title>
        <authorList>
            <person name="Arisue N."/>
            <person name="Honma H."/>
            <person name="Kawai S."/>
            <person name="Tougan T."/>
            <person name="Tanabe K."/>
            <person name="Horii T."/>
        </authorList>
    </citation>
    <scope>NUCLEOTIDE SEQUENCE [LARGE SCALE GENOMIC DNA]</scope>
    <source>
        <strain evidence="3">ATCC 30045</strain>
    </source>
</reference>
<dbReference type="InterPro" id="IPR050113">
    <property type="entry name" value="Ub_conjugating_enzyme"/>
</dbReference>
<dbReference type="InterPro" id="IPR016135">
    <property type="entry name" value="UBQ-conjugating_enzyme/RWD"/>
</dbReference>
<dbReference type="GeneID" id="39750547"/>
<dbReference type="OMA" id="CHYMSLI"/>
<dbReference type="InterPro" id="IPR000608">
    <property type="entry name" value="UBC"/>
</dbReference>
<dbReference type="PROSITE" id="PS50127">
    <property type="entry name" value="UBC_2"/>
    <property type="match status" value="1"/>
</dbReference>
<evidence type="ECO:0000313" key="2">
    <source>
        <dbReference type="EMBL" id="GAW83801.1"/>
    </source>
</evidence>
<accession>A0A1Y1JMW4</accession>